<dbReference type="EMBL" id="JBJIAB010000005">
    <property type="protein sequence ID" value="MFL0164545.1"/>
    <property type="molecule type" value="Genomic_DNA"/>
</dbReference>
<dbReference type="RefSeq" id="WP_406760716.1">
    <property type="nucleotide sequence ID" value="NZ_JBJIAB010000005.1"/>
</dbReference>
<gene>
    <name evidence="1" type="ORF">ACJDTP_05600</name>
</gene>
<dbReference type="Proteomes" id="UP001623600">
    <property type="component" value="Unassembled WGS sequence"/>
</dbReference>
<evidence type="ECO:0000313" key="2">
    <source>
        <dbReference type="Proteomes" id="UP001623600"/>
    </source>
</evidence>
<name>A0ABW8S2S3_9CLOT</name>
<evidence type="ECO:0000313" key="1">
    <source>
        <dbReference type="EMBL" id="MFL0164545.1"/>
    </source>
</evidence>
<organism evidence="1 2">
    <name type="scientific">Candidatus Clostridium helianthi</name>
    <dbReference type="NCBI Taxonomy" id="3381660"/>
    <lineage>
        <taxon>Bacteria</taxon>
        <taxon>Bacillati</taxon>
        <taxon>Bacillota</taxon>
        <taxon>Clostridia</taxon>
        <taxon>Eubacteriales</taxon>
        <taxon>Clostridiaceae</taxon>
        <taxon>Clostridium</taxon>
    </lineage>
</organism>
<sequence>MISRKITLEEERKLEKDISLFAQLSEKDKGFVMGTIWALLAKQKEPVKN</sequence>
<proteinExistence type="predicted"/>
<reference evidence="1 2" key="1">
    <citation type="submission" date="2024-11" db="EMBL/GenBank/DDBJ databases">
        <authorList>
            <person name="Heng Y.C."/>
            <person name="Lim A.C.H."/>
            <person name="Lee J.K.Y."/>
            <person name="Kittelmann S."/>
        </authorList>
    </citation>
    <scope>NUCLEOTIDE SEQUENCE [LARGE SCALE GENOMIC DNA]</scope>
    <source>
        <strain evidence="1 2">WILCCON 0112</strain>
    </source>
</reference>
<comment type="caution">
    <text evidence="1">The sequence shown here is derived from an EMBL/GenBank/DDBJ whole genome shotgun (WGS) entry which is preliminary data.</text>
</comment>
<protein>
    <submittedName>
        <fullName evidence="1">Uncharacterized protein</fullName>
    </submittedName>
</protein>
<keyword evidence="2" id="KW-1185">Reference proteome</keyword>
<accession>A0ABW8S2S3</accession>